<dbReference type="InterPro" id="IPR036942">
    <property type="entry name" value="Beta-barrel_TonB_sf"/>
</dbReference>
<dbReference type="AlphaFoldDB" id="A0A3D4VAY4"/>
<comment type="caution">
    <text evidence="9">The sequence shown here is derived from an EMBL/GenBank/DDBJ whole genome shotgun (WGS) entry which is preliminary data.</text>
</comment>
<dbReference type="GO" id="GO:0044718">
    <property type="term" value="P:siderophore transmembrane transport"/>
    <property type="evidence" value="ECO:0007669"/>
    <property type="project" value="TreeGrafter"/>
</dbReference>
<evidence type="ECO:0000256" key="5">
    <source>
        <dbReference type="ARBA" id="ARBA00022729"/>
    </source>
</evidence>
<evidence type="ECO:0000256" key="1">
    <source>
        <dbReference type="ARBA" id="ARBA00004571"/>
    </source>
</evidence>
<dbReference type="PANTHER" id="PTHR30069">
    <property type="entry name" value="TONB-DEPENDENT OUTER MEMBRANE RECEPTOR"/>
    <property type="match status" value="1"/>
</dbReference>
<name>A0A3D4VAY4_9BACT</name>
<dbReference type="InterPro" id="IPR037066">
    <property type="entry name" value="Plug_dom_sf"/>
</dbReference>
<evidence type="ECO:0000256" key="4">
    <source>
        <dbReference type="ARBA" id="ARBA00022692"/>
    </source>
</evidence>
<keyword evidence="7" id="KW-0998">Cell outer membrane</keyword>
<dbReference type="Gene3D" id="2.170.130.10">
    <property type="entry name" value="TonB-dependent receptor, plug domain"/>
    <property type="match status" value="1"/>
</dbReference>
<evidence type="ECO:0000313" key="9">
    <source>
        <dbReference type="EMBL" id="HCT58004.1"/>
    </source>
</evidence>
<dbReference type="GO" id="GO:0009279">
    <property type="term" value="C:cell outer membrane"/>
    <property type="evidence" value="ECO:0007669"/>
    <property type="project" value="UniProtKB-SubCell"/>
</dbReference>
<dbReference type="InterPro" id="IPR039426">
    <property type="entry name" value="TonB-dep_rcpt-like"/>
</dbReference>
<comment type="subcellular location">
    <subcellularLocation>
        <location evidence="1">Cell outer membrane</location>
        <topology evidence="1">Multi-pass membrane protein</topology>
    </subcellularLocation>
</comment>
<evidence type="ECO:0000256" key="7">
    <source>
        <dbReference type="ARBA" id="ARBA00023237"/>
    </source>
</evidence>
<dbReference type="GO" id="GO:0015344">
    <property type="term" value="F:siderophore uptake transmembrane transporter activity"/>
    <property type="evidence" value="ECO:0007669"/>
    <property type="project" value="TreeGrafter"/>
</dbReference>
<keyword evidence="5" id="KW-0732">Signal</keyword>
<dbReference type="EMBL" id="DPIY01000010">
    <property type="protein sequence ID" value="HCT58004.1"/>
    <property type="molecule type" value="Genomic_DNA"/>
</dbReference>
<evidence type="ECO:0000256" key="6">
    <source>
        <dbReference type="ARBA" id="ARBA00023136"/>
    </source>
</evidence>
<evidence type="ECO:0000313" key="10">
    <source>
        <dbReference type="Proteomes" id="UP000264071"/>
    </source>
</evidence>
<reference evidence="9 10" key="1">
    <citation type="journal article" date="2018" name="Nat. Biotechnol.">
        <title>A standardized bacterial taxonomy based on genome phylogeny substantially revises the tree of life.</title>
        <authorList>
            <person name="Parks D.H."/>
            <person name="Chuvochina M."/>
            <person name="Waite D.W."/>
            <person name="Rinke C."/>
            <person name="Skarshewski A."/>
            <person name="Chaumeil P.A."/>
            <person name="Hugenholtz P."/>
        </authorList>
    </citation>
    <scope>NUCLEOTIDE SEQUENCE [LARGE SCALE GENOMIC DNA]</scope>
    <source>
        <strain evidence="9">UBA8844</strain>
    </source>
</reference>
<dbReference type="InterPro" id="IPR008969">
    <property type="entry name" value="CarboxyPept-like_regulatory"/>
</dbReference>
<keyword evidence="3" id="KW-1134">Transmembrane beta strand</keyword>
<dbReference type="Pfam" id="PF13620">
    <property type="entry name" value="CarboxypepD_reg"/>
    <property type="match status" value="1"/>
</dbReference>
<evidence type="ECO:0000256" key="3">
    <source>
        <dbReference type="ARBA" id="ARBA00022452"/>
    </source>
</evidence>
<dbReference type="Gene3D" id="2.40.170.20">
    <property type="entry name" value="TonB-dependent receptor, beta-barrel domain"/>
    <property type="match status" value="1"/>
</dbReference>
<dbReference type="InterPro" id="IPR012910">
    <property type="entry name" value="Plug_dom"/>
</dbReference>
<protein>
    <recommendedName>
        <fullName evidence="8">TonB-dependent receptor plug domain-containing protein</fullName>
    </recommendedName>
</protein>
<dbReference type="Proteomes" id="UP000264071">
    <property type="component" value="Unassembled WGS sequence"/>
</dbReference>
<dbReference type="OMA" id="RTNDGDM"/>
<gene>
    <name evidence="9" type="ORF">DGD08_12440</name>
</gene>
<proteinExistence type="predicted"/>
<evidence type="ECO:0000259" key="8">
    <source>
        <dbReference type="Pfam" id="PF07715"/>
    </source>
</evidence>
<dbReference type="Pfam" id="PF07715">
    <property type="entry name" value="Plug"/>
    <property type="match status" value="1"/>
</dbReference>
<dbReference type="PANTHER" id="PTHR30069:SF29">
    <property type="entry name" value="HEMOGLOBIN AND HEMOGLOBIN-HAPTOGLOBIN-BINDING PROTEIN 1-RELATED"/>
    <property type="match status" value="1"/>
</dbReference>
<dbReference type="SUPFAM" id="SSF56935">
    <property type="entry name" value="Porins"/>
    <property type="match status" value="1"/>
</dbReference>
<organism evidence="9 10">
    <name type="scientific">Gemmatimonas aurantiaca</name>
    <dbReference type="NCBI Taxonomy" id="173480"/>
    <lineage>
        <taxon>Bacteria</taxon>
        <taxon>Pseudomonadati</taxon>
        <taxon>Gemmatimonadota</taxon>
        <taxon>Gemmatimonadia</taxon>
        <taxon>Gemmatimonadales</taxon>
        <taxon>Gemmatimonadaceae</taxon>
        <taxon>Gemmatimonas</taxon>
    </lineage>
</organism>
<keyword evidence="2" id="KW-0813">Transport</keyword>
<sequence>MRHLLLALALLAPGRPGRAQESQSSPQSLSQVQPPAGFVTLESVTSPQGALATNVTVDMKNQPRVAILAEIARQANLSYVADRALPGMAASVTLTVSRVPARTAVLRLFAGTSLRVMVSPSGQLVVARAATPGAPLEEAAPASDRNERLSGFVRSQASGEVLRRATIRVDDDAQIRQTNEEGFYALVLSAGAHRLRIRALGYAPLDTTIQITSRLQLDFALRTQEAVLSTVQVQASREDRTDLDPQSPQMSVLKIDMKTARSVPPMLGEVDPVRTLTLLPGVSTTSDASTAFSVRGGGADQNLILLDESTIYNPSHILGFLSTFNADAIDDVMLYKGAIPSRFGGRLSSVVDIRQRDGNREKFTGSASIGLLASRALLEGPLPLLRGSWMVAARRSYADAFLGLSSDSSLKSTTAYFYDLNAKANFALGRNGTVIASGYMGRDELAQRREGFGVGWGNRATTLRWNQAIGGRLYSKVTGAWSDYDYKVGFRMDPHDSVRWVAGIQSSDIKVDETFQLTASQKIEFGGEWTRNIFKPGKVQTYGDALNARSTEVEPRYSITRAAYIAHELELGSRIGIQYGLRFADFARVGQATRYSYRNGLPVVYNPGLGRYEPGTLVDSSTVKKGAAMTSYSGVEPRASMRFSLTDNQSLKLSYARTQQFLQLISNRNSVTPLDVWEPAGPFVKPQVADQYALGWARNWNGYELSAETYYKTAENVVDFVDGADVILNPRLETILVQGLGRAYGLELFARRSTGRLTGWGSYTLGRAEQRFRAAGTQNGGINRGQWYPTPFDKTHNFTLVGVWQWKPNWTIGSTFSLASGLPVTLPSSRYFVDGILVPEYSARNGSRLPLYHRLDLSATRTFGRGELQFGVLNAYNRFNAQALRVRQRATNPLESEAVQSSIFGLVPSINYIFRF</sequence>
<feature type="domain" description="TonB-dependent receptor plug" evidence="8">
    <location>
        <begin position="275"/>
        <end position="346"/>
    </location>
</feature>
<evidence type="ECO:0000256" key="2">
    <source>
        <dbReference type="ARBA" id="ARBA00022448"/>
    </source>
</evidence>
<dbReference type="SUPFAM" id="SSF49464">
    <property type="entry name" value="Carboxypeptidase regulatory domain-like"/>
    <property type="match status" value="1"/>
</dbReference>
<keyword evidence="4" id="KW-0812">Transmembrane</keyword>
<accession>A0A3D4VAY4</accession>
<keyword evidence="6" id="KW-0472">Membrane</keyword>
<dbReference type="Gene3D" id="2.60.40.1120">
    <property type="entry name" value="Carboxypeptidase-like, regulatory domain"/>
    <property type="match status" value="1"/>
</dbReference>